<dbReference type="FunFam" id="1.20.81.30:FF:000001">
    <property type="entry name" value="Type II secretion system protein F"/>
    <property type="match status" value="2"/>
</dbReference>
<dbReference type="AlphaFoldDB" id="A0A1R4HPR6"/>
<dbReference type="Pfam" id="PF00482">
    <property type="entry name" value="T2SSF"/>
    <property type="match status" value="2"/>
</dbReference>
<evidence type="ECO:0000256" key="8">
    <source>
        <dbReference type="ARBA" id="ARBA00023136"/>
    </source>
</evidence>
<proteinExistence type="inferred from homology"/>
<feature type="domain" description="Type II secretion system protein GspF" evidence="11">
    <location>
        <begin position="76"/>
        <end position="199"/>
    </location>
</feature>
<keyword evidence="7 10" id="KW-1133">Transmembrane helix</keyword>
<keyword evidence="4" id="KW-1003">Cell membrane</keyword>
<reference evidence="12 13" key="1">
    <citation type="submission" date="2017-02" db="EMBL/GenBank/DDBJ databases">
        <authorList>
            <person name="Dridi B."/>
        </authorList>
    </citation>
    <scope>NUCLEOTIDE SEQUENCE [LARGE SCALE GENOMIC DNA]</scope>
    <source>
        <strain evidence="12 13">JB380</strain>
    </source>
</reference>
<evidence type="ECO:0000256" key="6">
    <source>
        <dbReference type="ARBA" id="ARBA00022692"/>
    </source>
</evidence>
<feature type="transmembrane region" description="Helical" evidence="10">
    <location>
        <begin position="175"/>
        <end position="195"/>
    </location>
</feature>
<dbReference type="PANTHER" id="PTHR30012:SF7">
    <property type="entry name" value="PROTEIN TRANSPORT PROTEIN HOFC HOMOLOG"/>
    <property type="match status" value="1"/>
</dbReference>
<feature type="transmembrane region" description="Helical" evidence="10">
    <location>
        <begin position="229"/>
        <end position="247"/>
    </location>
</feature>
<dbReference type="PANTHER" id="PTHR30012">
    <property type="entry name" value="GENERAL SECRETION PATHWAY PROTEIN"/>
    <property type="match status" value="1"/>
</dbReference>
<dbReference type="PROSITE" id="PS00874">
    <property type="entry name" value="T2SP_F"/>
    <property type="match status" value="1"/>
</dbReference>
<name>A0A1R4HPR6_9GAMM</name>
<keyword evidence="6 9" id="KW-0812">Transmembrane</keyword>
<evidence type="ECO:0000256" key="9">
    <source>
        <dbReference type="RuleBase" id="RU003923"/>
    </source>
</evidence>
<evidence type="ECO:0000256" key="2">
    <source>
        <dbReference type="ARBA" id="ARBA00005745"/>
    </source>
</evidence>
<dbReference type="InterPro" id="IPR001992">
    <property type="entry name" value="T2SS_GspF/T4SS_PilC_CS"/>
</dbReference>
<dbReference type="RefSeq" id="WP_087105519.1">
    <property type="nucleotide sequence ID" value="NZ_FUKM01000003.1"/>
</dbReference>
<protein>
    <submittedName>
        <fullName evidence="12">Type IV fimbrial assembly protein PilC</fullName>
    </submittedName>
</protein>
<dbReference type="InterPro" id="IPR018076">
    <property type="entry name" value="T2SS_GspF_dom"/>
</dbReference>
<dbReference type="Gene3D" id="1.20.81.30">
    <property type="entry name" value="Type II secretion system (T2SS), domain F"/>
    <property type="match status" value="2"/>
</dbReference>
<evidence type="ECO:0000256" key="4">
    <source>
        <dbReference type="ARBA" id="ARBA00022475"/>
    </source>
</evidence>
<evidence type="ECO:0000256" key="7">
    <source>
        <dbReference type="ARBA" id="ARBA00022989"/>
    </source>
</evidence>
<evidence type="ECO:0000313" key="12">
    <source>
        <dbReference type="EMBL" id="SJN09344.1"/>
    </source>
</evidence>
<evidence type="ECO:0000256" key="5">
    <source>
        <dbReference type="ARBA" id="ARBA00022519"/>
    </source>
</evidence>
<evidence type="ECO:0000313" key="13">
    <source>
        <dbReference type="Proteomes" id="UP000196331"/>
    </source>
</evidence>
<comment type="caution">
    <text evidence="12">The sequence shown here is derived from an EMBL/GenBank/DDBJ whole genome shotgun (WGS) entry which is preliminary data.</text>
</comment>
<keyword evidence="3 9" id="KW-0813">Transport</keyword>
<dbReference type="GO" id="GO:0005886">
    <property type="term" value="C:plasma membrane"/>
    <property type="evidence" value="ECO:0007669"/>
    <property type="project" value="UniProtKB-SubCell"/>
</dbReference>
<organism evidence="12 13">
    <name type="scientific">Halomonas citrativorans</name>
    <dbReference type="NCBI Taxonomy" id="2742612"/>
    <lineage>
        <taxon>Bacteria</taxon>
        <taxon>Pseudomonadati</taxon>
        <taxon>Pseudomonadota</taxon>
        <taxon>Gammaproteobacteria</taxon>
        <taxon>Oceanospirillales</taxon>
        <taxon>Halomonadaceae</taxon>
        <taxon>Halomonas</taxon>
    </lineage>
</organism>
<dbReference type="InterPro" id="IPR042094">
    <property type="entry name" value="T2SS_GspF_sf"/>
</dbReference>
<accession>A0A1R4HPR6</accession>
<evidence type="ECO:0000256" key="3">
    <source>
        <dbReference type="ARBA" id="ARBA00022448"/>
    </source>
</evidence>
<feature type="transmembrane region" description="Helical" evidence="10">
    <location>
        <begin position="383"/>
        <end position="403"/>
    </location>
</feature>
<comment type="subcellular location">
    <subcellularLocation>
        <location evidence="1 9">Cell inner membrane</location>
        <topology evidence="1 9">Multi-pass membrane protein</topology>
    </subcellularLocation>
</comment>
<dbReference type="GO" id="GO:0015628">
    <property type="term" value="P:protein secretion by the type II secretion system"/>
    <property type="evidence" value="ECO:0007669"/>
    <property type="project" value="TreeGrafter"/>
</dbReference>
<evidence type="ECO:0000259" key="11">
    <source>
        <dbReference type="Pfam" id="PF00482"/>
    </source>
</evidence>
<sequence length="410" mass="45397">MTRYAVKRKAKSPRLYRWKWTGTVGQTRLLHGEIIGHSKVAVTAELRKQNIDVRRVTKKSDLNSQGRIKPRDIMIFSRQLATMIQAGIPLLQAFQVVAESLKKPSMVALVHQLTNDVASGTSFSDALRCHPQHFDRLFINLVDAGEQSGTLDKMLEQNAVYKEKLESLKGRVKKALWYPTTVLLTGIAITLLLLIKVVPQFESMFQSFDAELPAVTQLTVDLSMLAQQLWLPLLGTATAVILLLRWLTRRSPALVYLLHRLLLRIPVIGNIINKAAVARFSRTLATTYASGIPLVEGLATAAGSTGNKVYEQAALQTQKEVATGQQLHFSMRMTNRFPALAVQMVSIGEEAGALDTMLHRVASYYEDDVDNQVDALTSLMEPLIIVVLGILVGGIVVSMYLPIFNLGTVI</sequence>
<evidence type="ECO:0000256" key="10">
    <source>
        <dbReference type="SAM" id="Phobius"/>
    </source>
</evidence>
<comment type="similarity">
    <text evidence="2 9">Belongs to the GSP F family.</text>
</comment>
<keyword evidence="8 10" id="KW-0472">Membrane</keyword>
<gene>
    <name evidence="12" type="ORF">CZ787_01310</name>
</gene>
<feature type="domain" description="Type II secretion system protein GspF" evidence="11">
    <location>
        <begin position="280"/>
        <end position="402"/>
    </location>
</feature>
<dbReference type="OrthoDB" id="9805682at2"/>
<keyword evidence="5" id="KW-0997">Cell inner membrane</keyword>
<dbReference type="PRINTS" id="PR00812">
    <property type="entry name" value="BCTERIALGSPF"/>
</dbReference>
<dbReference type="EMBL" id="FUKM01000003">
    <property type="protein sequence ID" value="SJN09344.1"/>
    <property type="molecule type" value="Genomic_DNA"/>
</dbReference>
<evidence type="ECO:0000256" key="1">
    <source>
        <dbReference type="ARBA" id="ARBA00004429"/>
    </source>
</evidence>
<dbReference type="Proteomes" id="UP000196331">
    <property type="component" value="Unassembled WGS sequence"/>
</dbReference>
<dbReference type="InterPro" id="IPR003004">
    <property type="entry name" value="GspF/PilC"/>
</dbReference>